<dbReference type="Gene3D" id="3.30.200.20">
    <property type="entry name" value="Phosphorylase Kinase, domain 1"/>
    <property type="match status" value="1"/>
</dbReference>
<dbReference type="GO" id="GO:0004674">
    <property type="term" value="F:protein serine/threonine kinase activity"/>
    <property type="evidence" value="ECO:0007669"/>
    <property type="project" value="UniProtKB-EC"/>
</dbReference>
<dbReference type="PANTHER" id="PTHR43289">
    <property type="entry name" value="MITOGEN-ACTIVATED PROTEIN KINASE KINASE KINASE 20-RELATED"/>
    <property type="match status" value="1"/>
</dbReference>
<dbReference type="PROSITE" id="PS00108">
    <property type="entry name" value="PROTEIN_KINASE_ST"/>
    <property type="match status" value="1"/>
</dbReference>
<comment type="caution">
    <text evidence="7">The sequence shown here is derived from an EMBL/GenBank/DDBJ whole genome shotgun (WGS) entry which is preliminary data.</text>
</comment>
<reference evidence="7 8" key="1">
    <citation type="submission" date="2019-02" db="EMBL/GenBank/DDBJ databases">
        <title>Deep-cultivation of Planctomycetes and their phenomic and genomic characterization uncovers novel biology.</title>
        <authorList>
            <person name="Wiegand S."/>
            <person name="Jogler M."/>
            <person name="Boedeker C."/>
            <person name="Pinto D."/>
            <person name="Vollmers J."/>
            <person name="Rivas-Marin E."/>
            <person name="Kohn T."/>
            <person name="Peeters S.H."/>
            <person name="Heuer A."/>
            <person name="Rast P."/>
            <person name="Oberbeckmann S."/>
            <person name="Bunk B."/>
            <person name="Jeske O."/>
            <person name="Meyerdierks A."/>
            <person name="Storesund J.E."/>
            <person name="Kallscheuer N."/>
            <person name="Luecker S."/>
            <person name="Lage O.M."/>
            <person name="Pohl T."/>
            <person name="Merkel B.J."/>
            <person name="Hornburger P."/>
            <person name="Mueller R.-W."/>
            <person name="Bruemmer F."/>
            <person name="Labrenz M."/>
            <person name="Spormann A.M."/>
            <person name="Op Den Camp H."/>
            <person name="Overmann J."/>
            <person name="Amann R."/>
            <person name="Jetten M.S.M."/>
            <person name="Mascher T."/>
            <person name="Medema M.H."/>
            <person name="Devos D.P."/>
            <person name="Kaster A.-K."/>
            <person name="Ovreas L."/>
            <person name="Rohde M."/>
            <person name="Galperin M.Y."/>
            <person name="Jogler C."/>
        </authorList>
    </citation>
    <scope>NUCLEOTIDE SEQUENCE [LARGE SCALE GENOMIC DNA]</scope>
    <source>
        <strain evidence="7 8">Pla123a</strain>
    </source>
</reference>
<keyword evidence="8" id="KW-1185">Reference proteome</keyword>
<dbReference type="InterPro" id="IPR011009">
    <property type="entry name" value="Kinase-like_dom_sf"/>
</dbReference>
<keyword evidence="4" id="KW-0067">ATP-binding</keyword>
<dbReference type="EC" id="2.7.11.1" evidence="7"/>
<name>A0A5C5YL07_9BACT</name>
<organism evidence="7 8">
    <name type="scientific">Posidoniimonas polymericola</name>
    <dbReference type="NCBI Taxonomy" id="2528002"/>
    <lineage>
        <taxon>Bacteria</taxon>
        <taxon>Pseudomonadati</taxon>
        <taxon>Planctomycetota</taxon>
        <taxon>Planctomycetia</taxon>
        <taxon>Pirellulales</taxon>
        <taxon>Lacipirellulaceae</taxon>
        <taxon>Posidoniimonas</taxon>
    </lineage>
</organism>
<dbReference type="CDD" id="cd14014">
    <property type="entry name" value="STKc_PknB_like"/>
    <property type="match status" value="1"/>
</dbReference>
<evidence type="ECO:0000256" key="3">
    <source>
        <dbReference type="ARBA" id="ARBA00022777"/>
    </source>
</evidence>
<dbReference type="SUPFAM" id="SSF56112">
    <property type="entry name" value="Protein kinase-like (PK-like)"/>
    <property type="match status" value="1"/>
</dbReference>
<gene>
    <name evidence="7" type="primary">prkC_10</name>
    <name evidence="7" type="ORF">Pla123a_30620</name>
</gene>
<keyword evidence="1 7" id="KW-0808">Transferase</keyword>
<dbReference type="PANTHER" id="PTHR43289:SF6">
    <property type="entry name" value="SERINE_THREONINE-PROTEIN KINASE NEKL-3"/>
    <property type="match status" value="1"/>
</dbReference>
<evidence type="ECO:0000256" key="1">
    <source>
        <dbReference type="ARBA" id="ARBA00022679"/>
    </source>
</evidence>
<dbReference type="EMBL" id="SJPO01000007">
    <property type="protein sequence ID" value="TWT75552.1"/>
    <property type="molecule type" value="Genomic_DNA"/>
</dbReference>
<accession>A0A5C5YL07</accession>
<dbReference type="Pfam" id="PF00069">
    <property type="entry name" value="Pkinase"/>
    <property type="match status" value="1"/>
</dbReference>
<evidence type="ECO:0000256" key="2">
    <source>
        <dbReference type="ARBA" id="ARBA00022741"/>
    </source>
</evidence>
<evidence type="ECO:0000259" key="6">
    <source>
        <dbReference type="PROSITE" id="PS50011"/>
    </source>
</evidence>
<feature type="compositionally biased region" description="Polar residues" evidence="5">
    <location>
        <begin position="306"/>
        <end position="315"/>
    </location>
</feature>
<keyword evidence="2" id="KW-0547">Nucleotide-binding</keyword>
<keyword evidence="3 7" id="KW-0418">Kinase</keyword>
<dbReference type="InterPro" id="IPR008271">
    <property type="entry name" value="Ser/Thr_kinase_AS"/>
</dbReference>
<protein>
    <submittedName>
        <fullName evidence="7">Serine/threonine-protein kinase PrkC</fullName>
        <ecNumber evidence="7">2.7.11.1</ecNumber>
    </submittedName>
</protein>
<dbReference type="OrthoDB" id="6111975at2"/>
<evidence type="ECO:0000313" key="7">
    <source>
        <dbReference type="EMBL" id="TWT75552.1"/>
    </source>
</evidence>
<dbReference type="PROSITE" id="PS50011">
    <property type="entry name" value="PROTEIN_KINASE_DOM"/>
    <property type="match status" value="1"/>
</dbReference>
<dbReference type="SMART" id="SM00220">
    <property type="entry name" value="S_TKc"/>
    <property type="match status" value="1"/>
</dbReference>
<evidence type="ECO:0000313" key="8">
    <source>
        <dbReference type="Proteomes" id="UP000318478"/>
    </source>
</evidence>
<feature type="region of interest" description="Disordered" evidence="5">
    <location>
        <begin position="272"/>
        <end position="315"/>
    </location>
</feature>
<proteinExistence type="predicted"/>
<dbReference type="Proteomes" id="UP000318478">
    <property type="component" value="Unassembled WGS sequence"/>
</dbReference>
<dbReference type="RefSeq" id="WP_146588417.1">
    <property type="nucleotide sequence ID" value="NZ_SJPO01000007.1"/>
</dbReference>
<dbReference type="Gene3D" id="1.10.510.10">
    <property type="entry name" value="Transferase(Phosphotransferase) domain 1"/>
    <property type="match status" value="1"/>
</dbReference>
<evidence type="ECO:0000256" key="5">
    <source>
        <dbReference type="SAM" id="MobiDB-lite"/>
    </source>
</evidence>
<feature type="domain" description="Protein kinase" evidence="6">
    <location>
        <begin position="9"/>
        <end position="267"/>
    </location>
</feature>
<dbReference type="InterPro" id="IPR000719">
    <property type="entry name" value="Prot_kinase_dom"/>
</dbReference>
<evidence type="ECO:0000256" key="4">
    <source>
        <dbReference type="ARBA" id="ARBA00022840"/>
    </source>
</evidence>
<dbReference type="AlphaFoldDB" id="A0A5C5YL07"/>
<dbReference type="GO" id="GO:0005524">
    <property type="term" value="F:ATP binding"/>
    <property type="evidence" value="ECO:0007669"/>
    <property type="project" value="UniProtKB-KW"/>
</dbReference>
<sequence length="315" mass="33844">MATQSIGGYEVVHTLGQGAAGAVHLVRRPETGERFAMKVLHPEEAEKPSTQNRFVREAVVLKKLHHPNIVKFVECGIDDDELFIVMELVECGSLKSALKNYGKFPWRTAVKVAGQISEGLAHAHAAGVIHRDLKPANVFLSNDGRVKIGDFGLARDLGRHRLTLEAAAIGTCRYMAPEQIRCEDPLTGSVDLYALGAILYQMIVGEPMFNGASHTEVFDAHLSSPPPRLAEHAADCPPELDKLVSSLVSKAPAGRPADAKAVAKELLAILKSGGGKDAPLPDGRPQSDGASKSKETVEDISLEMISDSTKFDTTL</sequence>